<dbReference type="eggNOG" id="KOG2551">
    <property type="taxonomic scope" value="Eukaryota"/>
</dbReference>
<dbReference type="Proteomes" id="UP000015241">
    <property type="component" value="Unassembled WGS sequence"/>
</dbReference>
<dbReference type="Pfam" id="PF03959">
    <property type="entry name" value="FSH1"/>
    <property type="match status" value="1"/>
</dbReference>
<evidence type="ECO:0000313" key="5">
    <source>
        <dbReference type="Proteomes" id="UP000015241"/>
    </source>
</evidence>
<evidence type="ECO:0000259" key="3">
    <source>
        <dbReference type="Pfam" id="PF03959"/>
    </source>
</evidence>
<evidence type="ECO:0000256" key="1">
    <source>
        <dbReference type="ARBA" id="ARBA00022801"/>
    </source>
</evidence>
<name>S8E5R3_FOMSC</name>
<dbReference type="InterPro" id="IPR005645">
    <property type="entry name" value="FSH-like_dom"/>
</dbReference>
<keyword evidence="5" id="KW-1185">Reference proteome</keyword>
<gene>
    <name evidence="4" type="ORF">FOMPIDRAFT_1023790</name>
</gene>
<evidence type="ECO:0000313" key="4">
    <source>
        <dbReference type="EMBL" id="EPT00407.1"/>
    </source>
</evidence>
<dbReference type="SUPFAM" id="SSF53474">
    <property type="entry name" value="alpha/beta-Hydrolases"/>
    <property type="match status" value="1"/>
</dbReference>
<dbReference type="FunCoup" id="S8E5R3">
    <property type="interactions" value="238"/>
</dbReference>
<dbReference type="PANTHER" id="PTHR48070:SF6">
    <property type="entry name" value="ESTERASE OVCA2"/>
    <property type="match status" value="1"/>
</dbReference>
<organism evidence="4 5">
    <name type="scientific">Fomitopsis schrenkii</name>
    <name type="common">Brown rot fungus</name>
    <dbReference type="NCBI Taxonomy" id="2126942"/>
    <lineage>
        <taxon>Eukaryota</taxon>
        <taxon>Fungi</taxon>
        <taxon>Dikarya</taxon>
        <taxon>Basidiomycota</taxon>
        <taxon>Agaricomycotina</taxon>
        <taxon>Agaricomycetes</taxon>
        <taxon>Polyporales</taxon>
        <taxon>Fomitopsis</taxon>
    </lineage>
</organism>
<dbReference type="InParanoid" id="S8E5R3"/>
<dbReference type="AlphaFoldDB" id="S8E5R3"/>
<dbReference type="EMBL" id="KE504149">
    <property type="protein sequence ID" value="EPT00407.1"/>
    <property type="molecule type" value="Genomic_DNA"/>
</dbReference>
<dbReference type="GO" id="GO:0005737">
    <property type="term" value="C:cytoplasm"/>
    <property type="evidence" value="ECO:0007669"/>
    <property type="project" value="TreeGrafter"/>
</dbReference>
<sequence length="267" mass="28664">MSSRKVLMLHGYAQSGTIFSKRMGAFRKACGKEFDLVFVDAPHVLTPVDMAVLTSTSPESSLDNLGAAEATAETDPALAPRGWWRVNTTHTLTNGLEESLATLRDILAKDHYEGVFGFSQGAAMAVILAALLEKPEVHAPFLINGQPPHPPLKFCVSVSGFLPRSPLCDAILLPSFSTRTLHILGKTDVIVVEERSKPVLEITTNKRVEYHDGGHFVPSKAPWRNFMRNFLRDPTGDVPAPSPAAPVQDVSGASTPIASGSATPSAL</sequence>
<accession>S8E5R3</accession>
<dbReference type="GO" id="GO:0005634">
    <property type="term" value="C:nucleus"/>
    <property type="evidence" value="ECO:0007669"/>
    <property type="project" value="TreeGrafter"/>
</dbReference>
<feature type="domain" description="Serine hydrolase" evidence="3">
    <location>
        <begin position="3"/>
        <end position="226"/>
    </location>
</feature>
<reference evidence="4 5" key="1">
    <citation type="journal article" date="2012" name="Science">
        <title>The Paleozoic origin of enzymatic lignin decomposition reconstructed from 31 fungal genomes.</title>
        <authorList>
            <person name="Floudas D."/>
            <person name="Binder M."/>
            <person name="Riley R."/>
            <person name="Barry K."/>
            <person name="Blanchette R.A."/>
            <person name="Henrissat B."/>
            <person name="Martinez A.T."/>
            <person name="Otillar R."/>
            <person name="Spatafora J.W."/>
            <person name="Yadav J.S."/>
            <person name="Aerts A."/>
            <person name="Benoit I."/>
            <person name="Boyd A."/>
            <person name="Carlson A."/>
            <person name="Copeland A."/>
            <person name="Coutinho P.M."/>
            <person name="de Vries R.P."/>
            <person name="Ferreira P."/>
            <person name="Findley K."/>
            <person name="Foster B."/>
            <person name="Gaskell J."/>
            <person name="Glotzer D."/>
            <person name="Gorecki P."/>
            <person name="Heitman J."/>
            <person name="Hesse C."/>
            <person name="Hori C."/>
            <person name="Igarashi K."/>
            <person name="Jurgens J.A."/>
            <person name="Kallen N."/>
            <person name="Kersten P."/>
            <person name="Kohler A."/>
            <person name="Kuees U."/>
            <person name="Kumar T.K.A."/>
            <person name="Kuo A."/>
            <person name="LaButti K."/>
            <person name="Larrondo L.F."/>
            <person name="Lindquist E."/>
            <person name="Ling A."/>
            <person name="Lombard V."/>
            <person name="Lucas S."/>
            <person name="Lundell T."/>
            <person name="Martin R."/>
            <person name="McLaughlin D.J."/>
            <person name="Morgenstern I."/>
            <person name="Morin E."/>
            <person name="Murat C."/>
            <person name="Nagy L.G."/>
            <person name="Nolan M."/>
            <person name="Ohm R.A."/>
            <person name="Patyshakuliyeva A."/>
            <person name="Rokas A."/>
            <person name="Ruiz-Duenas F.J."/>
            <person name="Sabat G."/>
            <person name="Salamov A."/>
            <person name="Samejima M."/>
            <person name="Schmutz J."/>
            <person name="Slot J.C."/>
            <person name="St John F."/>
            <person name="Stenlid J."/>
            <person name="Sun H."/>
            <person name="Sun S."/>
            <person name="Syed K."/>
            <person name="Tsang A."/>
            <person name="Wiebenga A."/>
            <person name="Young D."/>
            <person name="Pisabarro A."/>
            <person name="Eastwood D.C."/>
            <person name="Martin F."/>
            <person name="Cullen D."/>
            <person name="Grigoriev I.V."/>
            <person name="Hibbett D.S."/>
        </authorList>
    </citation>
    <scope>NUCLEOTIDE SEQUENCE</scope>
    <source>
        <strain evidence="5">FP-58527</strain>
    </source>
</reference>
<keyword evidence="1" id="KW-0378">Hydrolase</keyword>
<dbReference type="PANTHER" id="PTHR48070">
    <property type="entry name" value="ESTERASE OVCA2"/>
    <property type="match status" value="1"/>
</dbReference>
<dbReference type="InterPro" id="IPR050593">
    <property type="entry name" value="LovG"/>
</dbReference>
<dbReference type="HOGENOM" id="CLU_051938_2_1_1"/>
<dbReference type="Gene3D" id="3.40.50.1820">
    <property type="entry name" value="alpha/beta hydrolase"/>
    <property type="match status" value="1"/>
</dbReference>
<protein>
    <recommendedName>
        <fullName evidence="3">Serine hydrolase domain-containing protein</fullName>
    </recommendedName>
</protein>
<proteinExistence type="predicted"/>
<dbReference type="InterPro" id="IPR029058">
    <property type="entry name" value="AB_hydrolase_fold"/>
</dbReference>
<feature type="region of interest" description="Disordered" evidence="2">
    <location>
        <begin position="234"/>
        <end position="267"/>
    </location>
</feature>
<dbReference type="GO" id="GO:0016787">
    <property type="term" value="F:hydrolase activity"/>
    <property type="evidence" value="ECO:0007669"/>
    <property type="project" value="UniProtKB-KW"/>
</dbReference>
<dbReference type="STRING" id="743788.S8E5R3"/>
<dbReference type="OrthoDB" id="2094269at2759"/>
<evidence type="ECO:0000256" key="2">
    <source>
        <dbReference type="SAM" id="MobiDB-lite"/>
    </source>
</evidence>
<feature type="compositionally biased region" description="Polar residues" evidence="2">
    <location>
        <begin position="251"/>
        <end position="267"/>
    </location>
</feature>